<evidence type="ECO:0000256" key="1">
    <source>
        <dbReference type="ARBA" id="ARBA00004571"/>
    </source>
</evidence>
<dbReference type="SUPFAM" id="SSF56935">
    <property type="entry name" value="Porins"/>
    <property type="match status" value="1"/>
</dbReference>
<organism evidence="15 16">
    <name type="scientific">Zhongshania borealis</name>
    <dbReference type="NCBI Taxonomy" id="889488"/>
    <lineage>
        <taxon>Bacteria</taxon>
        <taxon>Pseudomonadati</taxon>
        <taxon>Pseudomonadota</taxon>
        <taxon>Gammaproteobacteria</taxon>
        <taxon>Cellvibrionales</taxon>
        <taxon>Spongiibacteraceae</taxon>
        <taxon>Zhongshania</taxon>
    </lineage>
</organism>
<accession>A0ABP7WZQ2</accession>
<dbReference type="InterPro" id="IPR012910">
    <property type="entry name" value="Plug_dom"/>
</dbReference>
<evidence type="ECO:0000256" key="6">
    <source>
        <dbReference type="ARBA" id="ARBA00023004"/>
    </source>
</evidence>
<evidence type="ECO:0000256" key="5">
    <source>
        <dbReference type="ARBA" id="ARBA00022692"/>
    </source>
</evidence>
<keyword evidence="5 11" id="KW-0812">Transmembrane</keyword>
<feature type="domain" description="TonB-dependent receptor-like beta-barrel" evidence="13">
    <location>
        <begin position="324"/>
        <end position="757"/>
    </location>
</feature>
<protein>
    <submittedName>
        <fullName evidence="15">TonB-dependent receptor</fullName>
    </submittedName>
</protein>
<name>A0ABP7WZQ2_9GAMM</name>
<dbReference type="Pfam" id="PF07715">
    <property type="entry name" value="Plug"/>
    <property type="match status" value="1"/>
</dbReference>
<dbReference type="InterPro" id="IPR039426">
    <property type="entry name" value="TonB-dep_rcpt-like"/>
</dbReference>
<dbReference type="InterPro" id="IPR036942">
    <property type="entry name" value="Beta-barrel_TonB_sf"/>
</dbReference>
<dbReference type="PROSITE" id="PS52016">
    <property type="entry name" value="TONB_DEPENDENT_REC_3"/>
    <property type="match status" value="1"/>
</dbReference>
<evidence type="ECO:0000256" key="4">
    <source>
        <dbReference type="ARBA" id="ARBA00022496"/>
    </source>
</evidence>
<evidence type="ECO:0000256" key="10">
    <source>
        <dbReference type="ARBA" id="ARBA00023237"/>
    </source>
</evidence>
<comment type="subcellular location">
    <subcellularLocation>
        <location evidence="1 11">Cell outer membrane</location>
        <topology evidence="1 11">Multi-pass membrane protein</topology>
    </subcellularLocation>
</comment>
<gene>
    <name evidence="15" type="ORF">GCM10022414_26960</name>
</gene>
<keyword evidence="8 12" id="KW-0798">TonB box</keyword>
<feature type="domain" description="TonB-dependent receptor plug" evidence="14">
    <location>
        <begin position="60"/>
        <end position="165"/>
    </location>
</feature>
<evidence type="ECO:0000313" key="15">
    <source>
        <dbReference type="EMBL" id="GAA4100142.1"/>
    </source>
</evidence>
<evidence type="ECO:0000256" key="11">
    <source>
        <dbReference type="PROSITE-ProRule" id="PRU01360"/>
    </source>
</evidence>
<keyword evidence="6" id="KW-0408">Iron</keyword>
<evidence type="ECO:0000313" key="16">
    <source>
        <dbReference type="Proteomes" id="UP001500392"/>
    </source>
</evidence>
<evidence type="ECO:0000256" key="7">
    <source>
        <dbReference type="ARBA" id="ARBA00023065"/>
    </source>
</evidence>
<keyword evidence="10 11" id="KW-0998">Cell outer membrane</keyword>
<keyword evidence="3 11" id="KW-1134">Transmembrane beta strand</keyword>
<evidence type="ECO:0000256" key="9">
    <source>
        <dbReference type="ARBA" id="ARBA00023136"/>
    </source>
</evidence>
<reference evidence="16" key="1">
    <citation type="journal article" date="2019" name="Int. J. Syst. Evol. Microbiol.">
        <title>The Global Catalogue of Microorganisms (GCM) 10K type strain sequencing project: providing services to taxonomists for standard genome sequencing and annotation.</title>
        <authorList>
            <consortium name="The Broad Institute Genomics Platform"/>
            <consortium name="The Broad Institute Genome Sequencing Center for Infectious Disease"/>
            <person name="Wu L."/>
            <person name="Ma J."/>
        </authorList>
    </citation>
    <scope>NUCLEOTIDE SEQUENCE [LARGE SCALE GENOMIC DNA]</scope>
    <source>
        <strain evidence="16">JCM 17304</strain>
    </source>
</reference>
<dbReference type="Proteomes" id="UP001500392">
    <property type="component" value="Unassembled WGS sequence"/>
</dbReference>
<keyword evidence="2 11" id="KW-0813">Transport</keyword>
<keyword evidence="7" id="KW-0406">Ion transport</keyword>
<dbReference type="PANTHER" id="PTHR32552:SF81">
    <property type="entry name" value="TONB-DEPENDENT OUTER MEMBRANE RECEPTOR"/>
    <property type="match status" value="1"/>
</dbReference>
<evidence type="ECO:0000259" key="14">
    <source>
        <dbReference type="Pfam" id="PF07715"/>
    </source>
</evidence>
<dbReference type="EMBL" id="BAABDM010000005">
    <property type="protein sequence ID" value="GAA4100142.1"/>
    <property type="molecule type" value="Genomic_DNA"/>
</dbReference>
<evidence type="ECO:0000256" key="2">
    <source>
        <dbReference type="ARBA" id="ARBA00022448"/>
    </source>
</evidence>
<sequence>MKLMTTKNNGSQARVLKPYAAAQSLGVVLSILAVPNFAQANSRLLEEVVVTAQKREENSQDVPITMLAMSGEKLEALGVETTADLQKITPGLTFTKMYGYTVIYLRGIGSESFLPNSEPSIATYVDDINLASGHGSQDSIGPIERIEVLKGPQGTLYGRSATGGAISIVSKAVPAEGYEGALTYGVGNYDDRYAQAYVAAALTDSLGVSFAYYANQREPTGGTEVQGVSHSDTREDFTESYRLKLTQYIGENFSITGIAQKSDSQIVDAIRNENIVATGLTTGEASTPDRIAENDKYGLVRSESELLGLIVKGTAGPVDMKFIYSDQHLHTSEAVTDYDGSDEQRTSFFTYDEPIDQETYELQFSSNSESWMSDRLSWLAGYYHLEGGGGFDRFFYELSPALATSLVTDAVGVPALLGNLLTNLVSQPVYLETGGKITIESDSVFAETNFAFTDRLNATFGVRYQEETRGLVGNYFDAINPAFGTPPKSYFAGDDKSRNINIAVFDVPELEDQSIAPRFALQYYVNDDIQIYTSWSRGYKSQTYNILNFFSEPDAVDKSATTAVELGVKSELLDGTLRLNAAIFKTVTDDDITAIAGLTSGAIVTFYNAGETVTEGVELDLLYQPLPNLNPGLAISGGASYIESEYAEFLEGRGYDEETGLYYGPSSRLGFAARDFSGNEVPRSPKFSSNVSINQFIGMGEFGDLEIGVGYAFKDSYFFTASNNPRARQPQYELFDARISWIYEPQGLTLSAYINNIKDEQYYAQLTENDYGVHGNFGDPKTYGLKLKYEF</sequence>
<keyword evidence="4" id="KW-0410">Iron transport</keyword>
<evidence type="ECO:0000256" key="3">
    <source>
        <dbReference type="ARBA" id="ARBA00022452"/>
    </source>
</evidence>
<evidence type="ECO:0000256" key="8">
    <source>
        <dbReference type="ARBA" id="ARBA00023077"/>
    </source>
</evidence>
<keyword evidence="16" id="KW-1185">Reference proteome</keyword>
<dbReference type="PANTHER" id="PTHR32552">
    <property type="entry name" value="FERRICHROME IRON RECEPTOR-RELATED"/>
    <property type="match status" value="1"/>
</dbReference>
<dbReference type="InterPro" id="IPR000531">
    <property type="entry name" value="Beta-barrel_TonB"/>
</dbReference>
<evidence type="ECO:0000256" key="12">
    <source>
        <dbReference type="RuleBase" id="RU003357"/>
    </source>
</evidence>
<comment type="similarity">
    <text evidence="11 12">Belongs to the TonB-dependent receptor family.</text>
</comment>
<keyword evidence="15" id="KW-0675">Receptor</keyword>
<keyword evidence="9 11" id="KW-0472">Membrane</keyword>
<evidence type="ECO:0000259" key="13">
    <source>
        <dbReference type="Pfam" id="PF00593"/>
    </source>
</evidence>
<dbReference type="Gene3D" id="2.40.170.20">
    <property type="entry name" value="TonB-dependent receptor, beta-barrel domain"/>
    <property type="match status" value="1"/>
</dbReference>
<proteinExistence type="inferred from homology"/>
<dbReference type="Pfam" id="PF00593">
    <property type="entry name" value="TonB_dep_Rec_b-barrel"/>
    <property type="match status" value="1"/>
</dbReference>
<comment type="caution">
    <text evidence="15">The sequence shown here is derived from an EMBL/GenBank/DDBJ whole genome shotgun (WGS) entry which is preliminary data.</text>
</comment>